<dbReference type="Pfam" id="PF05226">
    <property type="entry name" value="CHASE2"/>
    <property type="match status" value="1"/>
</dbReference>
<accession>A0A382Y039</accession>
<evidence type="ECO:0000259" key="1">
    <source>
        <dbReference type="Pfam" id="PF05226"/>
    </source>
</evidence>
<feature type="non-terminal residue" evidence="2">
    <location>
        <position position="118"/>
    </location>
</feature>
<sequence length="118" mass="12881">MKPDILSLRALIVGSAVALLAMFELPTFFPSAFSGLELMTVDSRFKLRDAVRRGPGYSDSLVHINIDNYTKQASGQGLWPKTTYAELINRIAAGGPEAVACDIMFVEWSDTAGNEELI</sequence>
<reference evidence="2" key="1">
    <citation type="submission" date="2018-05" db="EMBL/GenBank/DDBJ databases">
        <authorList>
            <person name="Lanie J.A."/>
            <person name="Ng W.-L."/>
            <person name="Kazmierczak K.M."/>
            <person name="Andrzejewski T.M."/>
            <person name="Davidsen T.M."/>
            <person name="Wayne K.J."/>
            <person name="Tettelin H."/>
            <person name="Glass J.I."/>
            <person name="Rusch D."/>
            <person name="Podicherti R."/>
            <person name="Tsui H.-C.T."/>
            <person name="Winkler M.E."/>
        </authorList>
    </citation>
    <scope>NUCLEOTIDE SEQUENCE</scope>
</reference>
<protein>
    <recommendedName>
        <fullName evidence="1">CHASE2 domain-containing protein</fullName>
    </recommendedName>
</protein>
<name>A0A382Y039_9ZZZZ</name>
<organism evidence="2">
    <name type="scientific">marine metagenome</name>
    <dbReference type="NCBI Taxonomy" id="408172"/>
    <lineage>
        <taxon>unclassified sequences</taxon>
        <taxon>metagenomes</taxon>
        <taxon>ecological metagenomes</taxon>
    </lineage>
</organism>
<feature type="domain" description="CHASE2" evidence="1">
    <location>
        <begin position="22"/>
        <end position="109"/>
    </location>
</feature>
<dbReference type="AlphaFoldDB" id="A0A382Y039"/>
<gene>
    <name evidence="2" type="ORF">METZ01_LOCUS429500</name>
</gene>
<evidence type="ECO:0000313" key="2">
    <source>
        <dbReference type="EMBL" id="SVD76646.1"/>
    </source>
</evidence>
<dbReference type="InterPro" id="IPR007890">
    <property type="entry name" value="CHASE2"/>
</dbReference>
<proteinExistence type="predicted"/>
<dbReference type="EMBL" id="UINC01171859">
    <property type="protein sequence ID" value="SVD76646.1"/>
    <property type="molecule type" value="Genomic_DNA"/>
</dbReference>